<evidence type="ECO:0000256" key="7">
    <source>
        <dbReference type="ARBA" id="ARBA00023180"/>
    </source>
</evidence>
<dbReference type="PROSITE" id="PS50026">
    <property type="entry name" value="EGF_3"/>
    <property type="match status" value="1"/>
</dbReference>
<keyword evidence="10" id="KW-0732">Signal</keyword>
<evidence type="ECO:0000313" key="14">
    <source>
        <dbReference type="EMBL" id="CAH1774698.1"/>
    </source>
</evidence>
<dbReference type="EMBL" id="CAIIXF020000001">
    <property type="protein sequence ID" value="CAH1774698.1"/>
    <property type="molecule type" value="Genomic_DNA"/>
</dbReference>
<dbReference type="InterPro" id="IPR000742">
    <property type="entry name" value="EGF"/>
</dbReference>
<feature type="region of interest" description="Disordered" evidence="9">
    <location>
        <begin position="59"/>
        <end position="83"/>
    </location>
</feature>
<dbReference type="Pfam" id="PF01400">
    <property type="entry name" value="Astacin"/>
    <property type="match status" value="1"/>
</dbReference>
<dbReference type="SMART" id="SM00209">
    <property type="entry name" value="TSP1"/>
    <property type="match status" value="1"/>
</dbReference>
<reference evidence="14" key="1">
    <citation type="submission" date="2022-03" db="EMBL/GenBank/DDBJ databases">
        <authorList>
            <person name="Martin C."/>
        </authorList>
    </citation>
    <scope>NUCLEOTIDE SEQUENCE</scope>
</reference>
<dbReference type="AlphaFoldDB" id="A0A8S4N1V1"/>
<keyword evidence="3" id="KW-0378">Hydrolase</keyword>
<feature type="signal peptide" evidence="10">
    <location>
        <begin position="1"/>
        <end position="23"/>
    </location>
</feature>
<dbReference type="InterPro" id="IPR036383">
    <property type="entry name" value="TSP1_rpt_sf"/>
</dbReference>
<evidence type="ECO:0000256" key="10">
    <source>
        <dbReference type="SAM" id="SignalP"/>
    </source>
</evidence>
<name>A0A8S4N1V1_OWEFU</name>
<dbReference type="SUPFAM" id="SSF55486">
    <property type="entry name" value="Metalloproteases ('zincins'), catalytic domain"/>
    <property type="match status" value="1"/>
</dbReference>
<dbReference type="SUPFAM" id="SSF82895">
    <property type="entry name" value="TSP-1 type 1 repeat"/>
    <property type="match status" value="1"/>
</dbReference>
<comment type="caution">
    <text evidence="14">The sequence shown here is derived from an EMBL/GenBank/DDBJ whole genome shotgun (WGS) entry which is preliminary data.</text>
</comment>
<dbReference type="PROSITE" id="PS01180">
    <property type="entry name" value="CUB"/>
    <property type="match status" value="1"/>
</dbReference>
<feature type="domain" description="Peptidase M12A" evidence="13">
    <location>
        <begin position="81"/>
        <end position="295"/>
    </location>
</feature>
<dbReference type="Pfam" id="PF00431">
    <property type="entry name" value="CUB"/>
    <property type="match status" value="1"/>
</dbReference>
<dbReference type="PANTHER" id="PTHR10127">
    <property type="entry name" value="DISCOIDIN, CUB, EGF, LAMININ , AND ZINC METALLOPROTEASE DOMAIN CONTAINING"/>
    <property type="match status" value="1"/>
</dbReference>
<keyword evidence="2" id="KW-0479">Metal-binding</keyword>
<dbReference type="CDD" id="cd00041">
    <property type="entry name" value="CUB"/>
    <property type="match status" value="1"/>
</dbReference>
<evidence type="ECO:0000313" key="15">
    <source>
        <dbReference type="Proteomes" id="UP000749559"/>
    </source>
</evidence>
<proteinExistence type="predicted"/>
<evidence type="ECO:0000256" key="8">
    <source>
        <dbReference type="PROSITE-ProRule" id="PRU00076"/>
    </source>
</evidence>
<dbReference type="GO" id="GO:0006508">
    <property type="term" value="P:proteolysis"/>
    <property type="evidence" value="ECO:0007669"/>
    <property type="project" value="UniProtKB-KW"/>
</dbReference>
<dbReference type="PROSITE" id="PS00022">
    <property type="entry name" value="EGF_1"/>
    <property type="match status" value="1"/>
</dbReference>
<keyword evidence="7" id="KW-0325">Glycoprotein</keyword>
<evidence type="ECO:0000256" key="5">
    <source>
        <dbReference type="ARBA" id="ARBA00023049"/>
    </source>
</evidence>
<feature type="domain" description="EGF-like" evidence="12">
    <location>
        <begin position="311"/>
        <end position="348"/>
    </location>
</feature>
<feature type="chain" id="PRO_5035859994" description="Metalloendopeptidase" evidence="10">
    <location>
        <begin position="24"/>
        <end position="604"/>
    </location>
</feature>
<keyword evidence="8" id="KW-0245">EGF-like domain</keyword>
<dbReference type="Pfam" id="PF00090">
    <property type="entry name" value="TSP_1"/>
    <property type="match status" value="1"/>
</dbReference>
<protein>
    <recommendedName>
        <fullName evidence="16">Metalloendopeptidase</fullName>
    </recommendedName>
</protein>
<dbReference type="InterPro" id="IPR001506">
    <property type="entry name" value="Peptidase_M12A"/>
</dbReference>
<dbReference type="PROSITE" id="PS50092">
    <property type="entry name" value="TSP1"/>
    <property type="match status" value="1"/>
</dbReference>
<keyword evidence="5" id="KW-0482">Metalloprotease</keyword>
<dbReference type="Gene3D" id="2.60.120.290">
    <property type="entry name" value="Spermadhesin, CUB domain"/>
    <property type="match status" value="1"/>
</dbReference>
<keyword evidence="1" id="KW-0645">Protease</keyword>
<dbReference type="InterPro" id="IPR000859">
    <property type="entry name" value="CUB_dom"/>
</dbReference>
<feature type="compositionally biased region" description="Basic and acidic residues" evidence="9">
    <location>
        <begin position="65"/>
        <end position="78"/>
    </location>
</feature>
<evidence type="ECO:0000259" key="11">
    <source>
        <dbReference type="PROSITE" id="PS01180"/>
    </source>
</evidence>
<evidence type="ECO:0008006" key="16">
    <source>
        <dbReference type="Google" id="ProtNLM"/>
    </source>
</evidence>
<dbReference type="Gene3D" id="2.20.100.10">
    <property type="entry name" value="Thrombospondin type-1 (TSP1) repeat"/>
    <property type="match status" value="1"/>
</dbReference>
<evidence type="ECO:0000256" key="9">
    <source>
        <dbReference type="SAM" id="MobiDB-lite"/>
    </source>
</evidence>
<dbReference type="InterPro" id="IPR024079">
    <property type="entry name" value="MetalloPept_cat_dom_sf"/>
</dbReference>
<gene>
    <name evidence="14" type="ORF">OFUS_LOCUS2106</name>
</gene>
<feature type="disulfide bond" evidence="8">
    <location>
        <begin position="338"/>
        <end position="347"/>
    </location>
</feature>
<keyword evidence="15" id="KW-1185">Reference proteome</keyword>
<evidence type="ECO:0000256" key="6">
    <source>
        <dbReference type="ARBA" id="ARBA00023157"/>
    </source>
</evidence>
<evidence type="ECO:0000259" key="13">
    <source>
        <dbReference type="PROSITE" id="PS51864"/>
    </source>
</evidence>
<dbReference type="Proteomes" id="UP000749559">
    <property type="component" value="Unassembled WGS sequence"/>
</dbReference>
<dbReference type="GO" id="GO:0046872">
    <property type="term" value="F:metal ion binding"/>
    <property type="evidence" value="ECO:0007669"/>
    <property type="project" value="UniProtKB-KW"/>
</dbReference>
<dbReference type="InterPro" id="IPR035914">
    <property type="entry name" value="Sperma_CUB_dom_sf"/>
</dbReference>
<evidence type="ECO:0000256" key="4">
    <source>
        <dbReference type="ARBA" id="ARBA00022833"/>
    </source>
</evidence>
<dbReference type="PROSITE" id="PS51864">
    <property type="entry name" value="ASTACIN"/>
    <property type="match status" value="1"/>
</dbReference>
<comment type="caution">
    <text evidence="8">Lacks conserved residue(s) required for the propagation of feature annotation.</text>
</comment>
<dbReference type="PROSITE" id="PS01186">
    <property type="entry name" value="EGF_2"/>
    <property type="match status" value="1"/>
</dbReference>
<dbReference type="SUPFAM" id="SSF49854">
    <property type="entry name" value="Spermadhesin, CUB domain"/>
    <property type="match status" value="1"/>
</dbReference>
<accession>A0A8S4N1V1</accession>
<evidence type="ECO:0000259" key="12">
    <source>
        <dbReference type="PROSITE" id="PS50026"/>
    </source>
</evidence>
<dbReference type="OrthoDB" id="5786116at2759"/>
<keyword evidence="6 8" id="KW-1015">Disulfide bond</keyword>
<dbReference type="SMART" id="SM00042">
    <property type="entry name" value="CUB"/>
    <property type="match status" value="1"/>
</dbReference>
<evidence type="ECO:0000256" key="1">
    <source>
        <dbReference type="ARBA" id="ARBA00022670"/>
    </source>
</evidence>
<dbReference type="Gene3D" id="3.40.390.10">
    <property type="entry name" value="Collagenase (Catalytic Domain)"/>
    <property type="match status" value="1"/>
</dbReference>
<feature type="domain" description="CUB" evidence="11">
    <location>
        <begin position="358"/>
        <end position="481"/>
    </location>
</feature>
<dbReference type="GO" id="GO:0004222">
    <property type="term" value="F:metalloendopeptidase activity"/>
    <property type="evidence" value="ECO:0007669"/>
    <property type="project" value="InterPro"/>
</dbReference>
<evidence type="ECO:0000256" key="3">
    <source>
        <dbReference type="ARBA" id="ARBA00022801"/>
    </source>
</evidence>
<keyword evidence="4" id="KW-0862">Zinc</keyword>
<organism evidence="14 15">
    <name type="scientific">Owenia fusiformis</name>
    <name type="common">Polychaete worm</name>
    <dbReference type="NCBI Taxonomy" id="6347"/>
    <lineage>
        <taxon>Eukaryota</taxon>
        <taxon>Metazoa</taxon>
        <taxon>Spiralia</taxon>
        <taxon>Lophotrochozoa</taxon>
        <taxon>Annelida</taxon>
        <taxon>Polychaeta</taxon>
        <taxon>Sedentaria</taxon>
        <taxon>Canalipalpata</taxon>
        <taxon>Sabellida</taxon>
        <taxon>Oweniida</taxon>
        <taxon>Oweniidae</taxon>
        <taxon>Owenia</taxon>
    </lineage>
</organism>
<dbReference type="PANTHER" id="PTHR10127:SF780">
    <property type="entry name" value="METALLOENDOPEPTIDASE"/>
    <property type="match status" value="1"/>
</dbReference>
<dbReference type="InterPro" id="IPR000884">
    <property type="entry name" value="TSP1_rpt"/>
</dbReference>
<sequence>MATKLWHSLIFILMITYLQKSMCKKKGNKNRRISSKVENYGLNIYKVLGEMYDHDIGDIQSNDDNSIHGENKPREGTRSKRSISSARNSLWDLPVPYVIDEDGLNPEDIEAIETAMATWKIDTCLDFERIRNIEERPDIKNYVLFGFYRNPEILKDRKFYYGRDVNEKAYKTFAGTGFTALNQAANIAKMLGIFDEYHRPDADKYMLYLRQNAKPIRLGFLAPISNSMAVDFGIPFDFGSLVMAPVYFHSDYTADPVLPAMLPRNGLYQQTMGSTIFSGQPSFYDKKLVNIAYCFHRKRHPSYINDRGLIGSDPTALSAIDCSNGGYAHPLNLTKCICPRGFIGTTCDMISTGSPDTCGGITLTTPGIIESPGYFIGKSGLGYKKWQTCTWMIQAPADKRVQIQFIDSFDLFCSHYVEAALSCVDWVEVKYEKDLAKTGIRFCCRQTPQVILMSETNRMMVLFQSNGVEGLQGFRAKYTFETGAQWAEWSQWTPCSKSCGGCGRRSRKRACLHHQKYPRCEGSSFDTETCNVFACNIDVSAKCNGCSLPDAEKKQECHRNCEISGTCCPGYFKQGIMCLPESRRSFVAGADWWKPRMHFNQLYT</sequence>
<evidence type="ECO:0000256" key="2">
    <source>
        <dbReference type="ARBA" id="ARBA00022723"/>
    </source>
</evidence>